<keyword evidence="1" id="KW-0347">Helicase</keyword>
<evidence type="ECO:0000313" key="2">
    <source>
        <dbReference type="Proteomes" id="UP000325313"/>
    </source>
</evidence>
<dbReference type="GO" id="GO:0004386">
    <property type="term" value="F:helicase activity"/>
    <property type="evidence" value="ECO:0007669"/>
    <property type="project" value="UniProtKB-KW"/>
</dbReference>
<proteinExistence type="predicted"/>
<protein>
    <submittedName>
        <fullName evidence="1">ATP-dependent DNA helicase sgs1</fullName>
    </submittedName>
</protein>
<dbReference type="Proteomes" id="UP000325313">
    <property type="component" value="Unassembled WGS sequence"/>
</dbReference>
<keyword evidence="1" id="KW-0547">Nucleotide-binding</keyword>
<evidence type="ECO:0000313" key="1">
    <source>
        <dbReference type="EMBL" id="KAA1106874.1"/>
    </source>
</evidence>
<keyword evidence="1" id="KW-0067">ATP-binding</keyword>
<organism evidence="1 2">
    <name type="scientific">Puccinia graminis f. sp. tritici</name>
    <dbReference type="NCBI Taxonomy" id="56615"/>
    <lineage>
        <taxon>Eukaryota</taxon>
        <taxon>Fungi</taxon>
        <taxon>Dikarya</taxon>
        <taxon>Basidiomycota</taxon>
        <taxon>Pucciniomycotina</taxon>
        <taxon>Pucciniomycetes</taxon>
        <taxon>Pucciniales</taxon>
        <taxon>Pucciniaceae</taxon>
        <taxon>Puccinia</taxon>
    </lineage>
</organism>
<accession>A0A5B0Q1N2</accession>
<sequence length="105" mass="11917">MSTSLCSNFSPLEAAKLLDNLVFANNKNFDNIIGNRFCPTESRDITLKFPTKPAGIRKRKIPEIERPELDAFKTALMSDLHAHYKLTFGKDGALSALWNSYRARR</sequence>
<gene>
    <name evidence="1" type="primary">SGS1_106</name>
    <name evidence="1" type="ORF">PGTUg99_024880</name>
</gene>
<dbReference type="AlphaFoldDB" id="A0A5B0Q1N2"/>
<reference evidence="1 2" key="1">
    <citation type="submission" date="2019-05" db="EMBL/GenBank/DDBJ databases">
        <title>Emergence of the Ug99 lineage of the wheat stem rust pathogen through somatic hybridization.</title>
        <authorList>
            <person name="Li F."/>
            <person name="Upadhyaya N.M."/>
            <person name="Sperschneider J."/>
            <person name="Matny O."/>
            <person name="Nguyen-Phuc H."/>
            <person name="Mago R."/>
            <person name="Raley C."/>
            <person name="Miller M.E."/>
            <person name="Silverstein K.A.T."/>
            <person name="Henningsen E."/>
            <person name="Hirsch C.D."/>
            <person name="Visser B."/>
            <person name="Pretorius Z.A."/>
            <person name="Steffenson B.J."/>
            <person name="Schwessinger B."/>
            <person name="Dodds P.N."/>
            <person name="Figueroa M."/>
        </authorList>
    </citation>
    <scope>NUCLEOTIDE SEQUENCE [LARGE SCALE GENOMIC DNA]</scope>
    <source>
        <strain evidence="1 2">Ug99</strain>
    </source>
</reference>
<comment type="caution">
    <text evidence="1">The sequence shown here is derived from an EMBL/GenBank/DDBJ whole genome shotgun (WGS) entry which is preliminary data.</text>
</comment>
<name>A0A5B0Q1N2_PUCGR</name>
<keyword evidence="1" id="KW-0378">Hydrolase</keyword>
<dbReference type="EMBL" id="VDEP01000309">
    <property type="protein sequence ID" value="KAA1106874.1"/>
    <property type="molecule type" value="Genomic_DNA"/>
</dbReference>